<evidence type="ECO:0000313" key="3">
    <source>
        <dbReference type="EMBL" id="PRR78638.1"/>
    </source>
</evidence>
<dbReference type="Proteomes" id="UP000237798">
    <property type="component" value="Unassembled WGS sequence"/>
</dbReference>
<accession>A0A2T0B422</accession>
<dbReference type="PROSITE" id="PS01096">
    <property type="entry name" value="PPIC_PPIASE_1"/>
    <property type="match status" value="1"/>
</dbReference>
<reference evidence="3 4" key="1">
    <citation type="submission" date="2018-03" db="EMBL/GenBank/DDBJ databases">
        <title>Genome sequence of Clostridium luticellarii DSM 29923.</title>
        <authorList>
            <person name="Poehlein A."/>
            <person name="Daniel R."/>
        </authorList>
    </citation>
    <scope>NUCLEOTIDE SEQUENCE [LARGE SCALE GENOMIC DNA]</scope>
    <source>
        <strain evidence="3 4">DSM 29923</strain>
    </source>
</reference>
<dbReference type="InterPro" id="IPR023058">
    <property type="entry name" value="PPIase_PpiC_CS"/>
</dbReference>
<dbReference type="Pfam" id="PF00639">
    <property type="entry name" value="Rotamase"/>
    <property type="match status" value="1"/>
</dbReference>
<dbReference type="Gene3D" id="1.10.8.1040">
    <property type="match status" value="1"/>
</dbReference>
<dbReference type="PANTHER" id="PTHR47245:SF2">
    <property type="entry name" value="PEPTIDYL-PROLYL CIS-TRANS ISOMERASE HP_0175-RELATED"/>
    <property type="match status" value="1"/>
</dbReference>
<protein>
    <submittedName>
        <fullName evidence="3">Putative peptidyl-prolyl cis-trans isomerase Cbf2</fullName>
        <ecNumber evidence="3">5.2.1.8</ecNumber>
    </submittedName>
</protein>
<dbReference type="EC" id="5.2.1.8" evidence="3"/>
<feature type="domain" description="PpiC" evidence="2">
    <location>
        <begin position="113"/>
        <end position="203"/>
    </location>
</feature>
<dbReference type="SUPFAM" id="SSF54534">
    <property type="entry name" value="FKBP-like"/>
    <property type="match status" value="1"/>
</dbReference>
<gene>
    <name evidence="3" type="primary">cbf2</name>
    <name evidence="3" type="ORF">CLLU_36200</name>
</gene>
<dbReference type="InterPro" id="IPR027304">
    <property type="entry name" value="Trigger_fact/SurA_dom_sf"/>
</dbReference>
<dbReference type="SUPFAM" id="SSF109998">
    <property type="entry name" value="Triger factor/SurA peptide-binding domain-like"/>
    <property type="match status" value="1"/>
</dbReference>
<dbReference type="Gene3D" id="3.10.50.40">
    <property type="match status" value="1"/>
</dbReference>
<comment type="caution">
    <text evidence="3">The sequence shown here is derived from an EMBL/GenBank/DDBJ whole genome shotgun (WGS) entry which is preliminary data.</text>
</comment>
<dbReference type="AlphaFoldDB" id="A0A2T0B422"/>
<name>A0A2T0B422_9CLOT</name>
<dbReference type="RefSeq" id="WP_106011146.1">
    <property type="nucleotide sequence ID" value="NZ_JALCPJ010000012.1"/>
</dbReference>
<keyword evidence="1 3" id="KW-0413">Isomerase</keyword>
<dbReference type="InterPro" id="IPR000297">
    <property type="entry name" value="PPIase_PpiC"/>
</dbReference>
<dbReference type="PROSITE" id="PS50198">
    <property type="entry name" value="PPIC_PPIASE_2"/>
    <property type="match status" value="1"/>
</dbReference>
<keyword evidence="1" id="KW-0697">Rotamase</keyword>
<dbReference type="InterPro" id="IPR050245">
    <property type="entry name" value="PrsA_foldase"/>
</dbReference>
<evidence type="ECO:0000256" key="1">
    <source>
        <dbReference type="PROSITE-ProRule" id="PRU00278"/>
    </source>
</evidence>
<sequence>MQNDVLAVVNGVEITEQDLQNTIRKFPAERQQYLRTENGRKQLLNEIISFELIYNYAKDNHMENSKNYLAKLEAIKKEMLTQTAVDKIMEDAKVTEDEVKDYYNVNKNMYKNPESVTAKHILVDSLEKANKILEEINSGVVSFENAAKKYSSCPSKAQGGNLGKFTRGQMVPEFENVAFNLEIGTISKPVKTQFGYHLIKVEEKEESSIKTFEEVKDSIKRGLLQERQAFRYNQFTEGLKNKYKIEIK</sequence>
<proteinExistence type="predicted"/>
<dbReference type="EMBL" id="PVXP01000121">
    <property type="protein sequence ID" value="PRR78638.1"/>
    <property type="molecule type" value="Genomic_DNA"/>
</dbReference>
<evidence type="ECO:0000313" key="4">
    <source>
        <dbReference type="Proteomes" id="UP000237798"/>
    </source>
</evidence>
<evidence type="ECO:0000259" key="2">
    <source>
        <dbReference type="PROSITE" id="PS50198"/>
    </source>
</evidence>
<dbReference type="GO" id="GO:0003755">
    <property type="term" value="F:peptidyl-prolyl cis-trans isomerase activity"/>
    <property type="evidence" value="ECO:0007669"/>
    <property type="project" value="UniProtKB-KW"/>
</dbReference>
<dbReference type="PANTHER" id="PTHR47245">
    <property type="entry name" value="PEPTIDYLPROLYL ISOMERASE"/>
    <property type="match status" value="1"/>
</dbReference>
<dbReference type="InterPro" id="IPR046357">
    <property type="entry name" value="PPIase_dom_sf"/>
</dbReference>
<keyword evidence="4" id="KW-1185">Reference proteome</keyword>
<organism evidence="3 4">
    <name type="scientific">Clostridium luticellarii</name>
    <dbReference type="NCBI Taxonomy" id="1691940"/>
    <lineage>
        <taxon>Bacteria</taxon>
        <taxon>Bacillati</taxon>
        <taxon>Bacillota</taxon>
        <taxon>Clostridia</taxon>
        <taxon>Eubacteriales</taxon>
        <taxon>Clostridiaceae</taxon>
        <taxon>Clostridium</taxon>
    </lineage>
</organism>
<dbReference type="OrthoDB" id="14196at2"/>